<feature type="compositionally biased region" description="Pro residues" evidence="1">
    <location>
        <begin position="154"/>
        <end position="169"/>
    </location>
</feature>
<organism evidence="2 3">
    <name type="scientific">Nostoc parmelioides FACHB-3921</name>
    <dbReference type="NCBI Taxonomy" id="2692909"/>
    <lineage>
        <taxon>Bacteria</taxon>
        <taxon>Bacillati</taxon>
        <taxon>Cyanobacteriota</taxon>
        <taxon>Cyanophyceae</taxon>
        <taxon>Nostocales</taxon>
        <taxon>Nostocaceae</taxon>
        <taxon>Nostoc</taxon>
    </lineage>
</organism>
<keyword evidence="3" id="KW-1185">Reference proteome</keyword>
<evidence type="ECO:0000313" key="3">
    <source>
        <dbReference type="Proteomes" id="UP000621307"/>
    </source>
</evidence>
<dbReference type="Proteomes" id="UP000621307">
    <property type="component" value="Unassembled WGS sequence"/>
</dbReference>
<proteinExistence type="predicted"/>
<reference evidence="2 3" key="1">
    <citation type="journal article" date="2020" name="ISME J.">
        <title>Comparative genomics reveals insights into cyanobacterial evolution and habitat adaptation.</title>
        <authorList>
            <person name="Chen M.Y."/>
            <person name="Teng W.K."/>
            <person name="Zhao L."/>
            <person name="Hu C.X."/>
            <person name="Zhou Y.K."/>
            <person name="Han B.P."/>
            <person name="Song L.R."/>
            <person name="Shu W.S."/>
        </authorList>
    </citation>
    <scope>NUCLEOTIDE SEQUENCE [LARGE SCALE GENOMIC DNA]</scope>
    <source>
        <strain evidence="2 3">FACHB-3921</strain>
    </source>
</reference>
<name>A0ABR8BQ06_9NOSO</name>
<dbReference type="EMBL" id="JACJQL010000146">
    <property type="protein sequence ID" value="MBD2255875.1"/>
    <property type="molecule type" value="Genomic_DNA"/>
</dbReference>
<sequence>MNRLTLAKLKKIAAEKGYIVQFEGGCYKIFQKVAEFNSLSDAESYLSWPIPPCLPLAPQRPVPPAPPKQPNPQYDLTQIWERCLHHIPQGSHRVLIGQMCHLASFDGESASIYCKPAWYDKIKTRLTILDTAFKNAFGRDIAITLLKTTGLPAPSPTPRVLPTPTPAPPTSSATPITPLFPLPHTSPPSPPLSKASAQIHIPLLKAGKYRIRVLENIIKQGYPELDGKNYLDVLKTVHLEKLLDSYTLSVEMKLSVVVNIDSDRHWLLNFLVVSLAIQSLKDGHCLLVVLQPIPRLTTADHYLYLRTEEIF</sequence>
<comment type="caution">
    <text evidence="2">The sequence shown here is derived from an EMBL/GenBank/DDBJ whole genome shotgun (WGS) entry which is preliminary data.</text>
</comment>
<gene>
    <name evidence="2" type="ORF">H6G14_32450</name>
</gene>
<evidence type="ECO:0000256" key="1">
    <source>
        <dbReference type="SAM" id="MobiDB-lite"/>
    </source>
</evidence>
<accession>A0ABR8BQ06</accession>
<protein>
    <submittedName>
        <fullName evidence="2">Uncharacterized protein</fullName>
    </submittedName>
</protein>
<dbReference type="RefSeq" id="WP_190573116.1">
    <property type="nucleotide sequence ID" value="NZ_JACJQL010000146.1"/>
</dbReference>
<evidence type="ECO:0000313" key="2">
    <source>
        <dbReference type="EMBL" id="MBD2255875.1"/>
    </source>
</evidence>
<feature type="region of interest" description="Disordered" evidence="1">
    <location>
        <begin position="154"/>
        <end position="179"/>
    </location>
</feature>